<dbReference type="InterPro" id="IPR002347">
    <property type="entry name" value="SDR_fam"/>
</dbReference>
<dbReference type="Proteomes" id="UP001281447">
    <property type="component" value="Unassembled WGS sequence"/>
</dbReference>
<evidence type="ECO:0000313" key="2">
    <source>
        <dbReference type="Proteomes" id="UP001281447"/>
    </source>
</evidence>
<organism evidence="1 2">
    <name type="scientific">Tigheibacillus halophilus</name>
    <dbReference type="NCBI Taxonomy" id="361280"/>
    <lineage>
        <taxon>Bacteria</taxon>
        <taxon>Bacillati</taxon>
        <taxon>Bacillota</taxon>
        <taxon>Bacilli</taxon>
        <taxon>Bacillales</taxon>
        <taxon>Bacillaceae</taxon>
        <taxon>Tigheibacillus</taxon>
    </lineage>
</organism>
<dbReference type="Pfam" id="PF00106">
    <property type="entry name" value="adh_short"/>
    <property type="match status" value="1"/>
</dbReference>
<gene>
    <name evidence="1" type="ORF">RWE15_22065</name>
</gene>
<reference evidence="1 2" key="1">
    <citation type="submission" date="2023-10" db="EMBL/GenBank/DDBJ databases">
        <title>Virgibacillus halophilus 5B73C genome.</title>
        <authorList>
            <person name="Miliotis G."/>
            <person name="Sengupta P."/>
            <person name="Hameed A."/>
            <person name="Chuvochina M."/>
            <person name="Mcdonagh F."/>
            <person name="Simpson A.C."/>
            <person name="Singh N.K."/>
            <person name="Rekha P.D."/>
            <person name="Raman K."/>
            <person name="Hugenholtz P."/>
            <person name="Venkateswaran K."/>
        </authorList>
    </citation>
    <scope>NUCLEOTIDE SEQUENCE [LARGE SCALE GENOMIC DNA]</scope>
    <source>
        <strain evidence="1 2">5B73C</strain>
    </source>
</reference>
<evidence type="ECO:0000313" key="1">
    <source>
        <dbReference type="EMBL" id="MDY0396509.1"/>
    </source>
</evidence>
<sequence length="97" mass="11091">MGEINALINNAGAGRFAGIQEFSMGEIEDVFSLNVKALMQMTMLYLNQFSSTQGGMAILLISLHRQGNWLHQSRQFMLHRNMLSLVSPMRYEWSWPP</sequence>
<dbReference type="SUPFAM" id="SSF51735">
    <property type="entry name" value="NAD(P)-binding Rossmann-fold domains"/>
    <property type="match status" value="1"/>
</dbReference>
<accession>A0ABU5CB02</accession>
<comment type="caution">
    <text evidence="1">The sequence shown here is derived from an EMBL/GenBank/DDBJ whole genome shotgun (WGS) entry which is preliminary data.</text>
</comment>
<dbReference type="Gene3D" id="3.40.50.720">
    <property type="entry name" value="NAD(P)-binding Rossmann-like Domain"/>
    <property type="match status" value="1"/>
</dbReference>
<dbReference type="EMBL" id="JAWDIP010000004">
    <property type="protein sequence ID" value="MDY0396509.1"/>
    <property type="molecule type" value="Genomic_DNA"/>
</dbReference>
<proteinExistence type="predicted"/>
<keyword evidence="2" id="KW-1185">Reference proteome</keyword>
<protein>
    <submittedName>
        <fullName evidence="1">SDR family NAD(P)-dependent oxidoreductase</fullName>
    </submittedName>
</protein>
<name>A0ABU5CB02_9BACI</name>
<dbReference type="InterPro" id="IPR036291">
    <property type="entry name" value="NAD(P)-bd_dom_sf"/>
</dbReference>